<dbReference type="PRINTS" id="PR00455">
    <property type="entry name" value="HTHTETR"/>
</dbReference>
<accession>A0A4R1FWE6</accession>
<dbReference type="Proteomes" id="UP000294856">
    <property type="component" value="Unassembled WGS sequence"/>
</dbReference>
<protein>
    <submittedName>
        <fullName evidence="6">TetR family transcriptional regulator</fullName>
    </submittedName>
</protein>
<evidence type="ECO:0000313" key="6">
    <source>
        <dbReference type="EMBL" id="TCJ96998.1"/>
    </source>
</evidence>
<proteinExistence type="predicted"/>
<dbReference type="AlphaFoldDB" id="A0A4R1FWE6"/>
<keyword evidence="2 4" id="KW-0238">DNA-binding</keyword>
<dbReference type="GO" id="GO:0000976">
    <property type="term" value="F:transcription cis-regulatory region binding"/>
    <property type="evidence" value="ECO:0007669"/>
    <property type="project" value="TreeGrafter"/>
</dbReference>
<evidence type="ECO:0000256" key="3">
    <source>
        <dbReference type="ARBA" id="ARBA00023163"/>
    </source>
</evidence>
<evidence type="ECO:0000256" key="4">
    <source>
        <dbReference type="PROSITE-ProRule" id="PRU00335"/>
    </source>
</evidence>
<organism evidence="6 7">
    <name type="scientific">Nocardia alba</name>
    <dbReference type="NCBI Taxonomy" id="225051"/>
    <lineage>
        <taxon>Bacteria</taxon>
        <taxon>Bacillati</taxon>
        <taxon>Actinomycetota</taxon>
        <taxon>Actinomycetes</taxon>
        <taxon>Mycobacteriales</taxon>
        <taxon>Nocardiaceae</taxon>
        <taxon>Nocardia</taxon>
    </lineage>
</organism>
<keyword evidence="7" id="KW-1185">Reference proteome</keyword>
<dbReference type="InterPro" id="IPR050109">
    <property type="entry name" value="HTH-type_TetR-like_transc_reg"/>
</dbReference>
<dbReference type="Gene3D" id="1.10.357.10">
    <property type="entry name" value="Tetracycline Repressor, domain 2"/>
    <property type="match status" value="1"/>
</dbReference>
<keyword evidence="3" id="KW-0804">Transcription</keyword>
<dbReference type="InterPro" id="IPR009057">
    <property type="entry name" value="Homeodomain-like_sf"/>
</dbReference>
<evidence type="ECO:0000313" key="7">
    <source>
        <dbReference type="Proteomes" id="UP000294856"/>
    </source>
</evidence>
<dbReference type="InterPro" id="IPR001647">
    <property type="entry name" value="HTH_TetR"/>
</dbReference>
<evidence type="ECO:0000256" key="2">
    <source>
        <dbReference type="ARBA" id="ARBA00023125"/>
    </source>
</evidence>
<dbReference type="GO" id="GO:0003700">
    <property type="term" value="F:DNA-binding transcription factor activity"/>
    <property type="evidence" value="ECO:0007669"/>
    <property type="project" value="TreeGrafter"/>
</dbReference>
<sequence length="190" mass="20346">MTGMTNATQSSSLLVDTALAMMAETGLDNLTLTELARRAGVSRATAYREFGDKDGLIAAVSKIEVARMVSAAYLEIDMFAPVGQLAKDAVVFAIPYLRRHPVISRLRDQEPGWLIDVAIEHEGSELNLVETVGTFIAPLLAARDDSATLAVSPVQAAEIAVRTVLSHVLIKRSSLTDEQVGDAVARAISR</sequence>
<dbReference type="PROSITE" id="PS50977">
    <property type="entry name" value="HTH_TETR_2"/>
    <property type="match status" value="1"/>
</dbReference>
<feature type="DNA-binding region" description="H-T-H motif" evidence="4">
    <location>
        <begin position="31"/>
        <end position="50"/>
    </location>
</feature>
<dbReference type="PANTHER" id="PTHR30055">
    <property type="entry name" value="HTH-TYPE TRANSCRIPTIONAL REGULATOR RUTR"/>
    <property type="match status" value="1"/>
</dbReference>
<dbReference type="EMBL" id="SMFR01000002">
    <property type="protein sequence ID" value="TCJ96998.1"/>
    <property type="molecule type" value="Genomic_DNA"/>
</dbReference>
<evidence type="ECO:0000259" key="5">
    <source>
        <dbReference type="PROSITE" id="PS50977"/>
    </source>
</evidence>
<dbReference type="STRING" id="1210063.GCA_001612665_00692"/>
<gene>
    <name evidence="6" type="ORF">DFR71_3033</name>
</gene>
<keyword evidence="1" id="KW-0805">Transcription regulation</keyword>
<reference evidence="6 7" key="1">
    <citation type="submission" date="2019-03" db="EMBL/GenBank/DDBJ databases">
        <title>Genomic Encyclopedia of Type Strains, Phase IV (KMG-IV): sequencing the most valuable type-strain genomes for metagenomic binning, comparative biology and taxonomic classification.</title>
        <authorList>
            <person name="Goeker M."/>
        </authorList>
    </citation>
    <scope>NUCLEOTIDE SEQUENCE [LARGE SCALE GENOMIC DNA]</scope>
    <source>
        <strain evidence="6 7">DSM 44684</strain>
    </source>
</reference>
<dbReference type="SUPFAM" id="SSF46689">
    <property type="entry name" value="Homeodomain-like"/>
    <property type="match status" value="1"/>
</dbReference>
<dbReference type="PANTHER" id="PTHR30055:SF234">
    <property type="entry name" value="HTH-TYPE TRANSCRIPTIONAL REGULATOR BETI"/>
    <property type="match status" value="1"/>
</dbReference>
<dbReference type="Pfam" id="PF00440">
    <property type="entry name" value="TetR_N"/>
    <property type="match status" value="1"/>
</dbReference>
<feature type="domain" description="HTH tetR-type" evidence="5">
    <location>
        <begin position="8"/>
        <end position="68"/>
    </location>
</feature>
<comment type="caution">
    <text evidence="6">The sequence shown here is derived from an EMBL/GenBank/DDBJ whole genome shotgun (WGS) entry which is preliminary data.</text>
</comment>
<name>A0A4R1FWE6_9NOCA</name>
<evidence type="ECO:0000256" key="1">
    <source>
        <dbReference type="ARBA" id="ARBA00023015"/>
    </source>
</evidence>